<protein>
    <submittedName>
        <fullName evidence="1">Uncharacterized protein</fullName>
    </submittedName>
</protein>
<sequence length="83" mass="9142">MQAGTVGWVDAGATRYQFAVFGGAALIGFATTRGPFGFADRSVTPSSTRRFPLRRRHFMLLTWTPKYLADSFVSRCRCCGKSA</sequence>
<evidence type="ECO:0000313" key="1">
    <source>
        <dbReference type="EMBL" id="VVE04540.1"/>
    </source>
</evidence>
<keyword evidence="2" id="KW-1185">Reference proteome</keyword>
<reference evidence="1 2" key="1">
    <citation type="submission" date="2019-08" db="EMBL/GenBank/DDBJ databases">
        <authorList>
            <person name="Peeters C."/>
        </authorList>
    </citation>
    <scope>NUCLEOTIDE SEQUENCE [LARGE SCALE GENOMIC DNA]</scope>
    <source>
        <strain evidence="1 2">LMG 31013</strain>
    </source>
</reference>
<dbReference type="EMBL" id="CABPRU010000004">
    <property type="protein sequence ID" value="VVE04540.1"/>
    <property type="molecule type" value="Genomic_DNA"/>
</dbReference>
<proteinExistence type="predicted"/>
<organism evidence="1 2">
    <name type="scientific">Pandoraea terrigena</name>
    <dbReference type="NCBI Taxonomy" id="2508292"/>
    <lineage>
        <taxon>Bacteria</taxon>
        <taxon>Pseudomonadati</taxon>
        <taxon>Pseudomonadota</taxon>
        <taxon>Betaproteobacteria</taxon>
        <taxon>Burkholderiales</taxon>
        <taxon>Burkholderiaceae</taxon>
        <taxon>Pandoraea</taxon>
    </lineage>
</organism>
<evidence type="ECO:0000313" key="2">
    <source>
        <dbReference type="Proteomes" id="UP000334380"/>
    </source>
</evidence>
<name>A0A5E4V193_9BURK</name>
<dbReference type="Proteomes" id="UP000334380">
    <property type="component" value="Unassembled WGS sequence"/>
</dbReference>
<gene>
    <name evidence="1" type="ORF">PTE31013_02318</name>
</gene>
<accession>A0A5E4V193</accession>
<dbReference type="AlphaFoldDB" id="A0A5E4V193"/>